<dbReference type="Gene3D" id="1.10.443.10">
    <property type="entry name" value="Intergrase catalytic core"/>
    <property type="match status" value="1"/>
</dbReference>
<dbReference type="InterPro" id="IPR013762">
    <property type="entry name" value="Integrase-like_cat_sf"/>
</dbReference>
<keyword evidence="1" id="KW-0233">DNA recombination</keyword>
<evidence type="ECO:0000259" key="3">
    <source>
        <dbReference type="PROSITE" id="PS51898"/>
    </source>
</evidence>
<dbReference type="STRING" id="1459636.NTE_02995"/>
<dbReference type="GO" id="GO:0003677">
    <property type="term" value="F:DNA binding"/>
    <property type="evidence" value="ECO:0007669"/>
    <property type="project" value="InterPro"/>
</dbReference>
<dbReference type="InterPro" id="IPR002104">
    <property type="entry name" value="Integrase_catalytic"/>
</dbReference>
<dbReference type="GO" id="GO:0006310">
    <property type="term" value="P:DNA recombination"/>
    <property type="evidence" value="ECO:0007669"/>
    <property type="project" value="UniProtKB-KW"/>
</dbReference>
<keyword evidence="2" id="KW-0175">Coiled coil</keyword>
<name>A0A075MUY4_9ARCH</name>
<sequence length="376" mass="43986">MSNKRTFPEYEDATAWKNFVNTIKSKETAAHYKLNLVRFLTFAKVNCSLDEFVNLDRKRLEKLIVDFIMHRQDEEKVRAQTVAVELSCIKHFFVYNDRPDINWKIIRGYLHEAIKAVKDKAYTTEEIQKMLTYADLRTKCVILLMASSGMRVGAITNLRMKDLHEIPQYGIYAITPYANTRDEYVTYCSPECKAAIDAYLHFRKLRGENINPNSPLIRERFDFNNPAKTHDARPIHRDTLAHLTNACAISAGLRVKTDKQNRDRKDNMLNHAFRKFFFKACGRAQINPIVRELLMGHKVGNQQTGVTRLMMVYDATEENELLREYLRVIEHVTITDENRAKMQLKEKEERTKQLEVEFQQFKTAMSQLHEQGLITL</sequence>
<keyword evidence="5" id="KW-1185">Reference proteome</keyword>
<accession>A0A075MUY4</accession>
<evidence type="ECO:0000313" key="5">
    <source>
        <dbReference type="Proteomes" id="UP000028194"/>
    </source>
</evidence>
<proteinExistence type="predicted"/>
<dbReference type="PROSITE" id="PS51898">
    <property type="entry name" value="TYR_RECOMBINASE"/>
    <property type="match status" value="1"/>
</dbReference>
<gene>
    <name evidence="4" type="ORF">NTE_02995</name>
</gene>
<dbReference type="CDD" id="cd00397">
    <property type="entry name" value="DNA_BRE_C"/>
    <property type="match status" value="1"/>
</dbReference>
<dbReference type="eggNOG" id="arCOG01245">
    <property type="taxonomic scope" value="Archaea"/>
</dbReference>
<dbReference type="GeneID" id="41598665"/>
<evidence type="ECO:0000313" key="4">
    <source>
        <dbReference type="EMBL" id="AIF85030.1"/>
    </source>
</evidence>
<feature type="domain" description="Tyr recombinase" evidence="3">
    <location>
        <begin position="117"/>
        <end position="327"/>
    </location>
</feature>
<dbReference type="Proteomes" id="UP000028194">
    <property type="component" value="Chromosome"/>
</dbReference>
<dbReference type="EMBL" id="CP007174">
    <property type="protein sequence ID" value="AIF85030.1"/>
    <property type="molecule type" value="Genomic_DNA"/>
</dbReference>
<dbReference type="GO" id="GO:0015074">
    <property type="term" value="P:DNA integration"/>
    <property type="evidence" value="ECO:0007669"/>
    <property type="project" value="InterPro"/>
</dbReference>
<organism evidence="4 5">
    <name type="scientific">Candidatus Nitrososphaera evergladensis SR1</name>
    <dbReference type="NCBI Taxonomy" id="1459636"/>
    <lineage>
        <taxon>Archaea</taxon>
        <taxon>Nitrososphaerota</taxon>
        <taxon>Nitrososphaeria</taxon>
        <taxon>Nitrososphaerales</taxon>
        <taxon>Nitrososphaeraceae</taxon>
        <taxon>Nitrososphaera</taxon>
    </lineage>
</organism>
<dbReference type="KEGG" id="nev:NTE_02995"/>
<dbReference type="OrthoDB" id="12201at2157"/>
<evidence type="ECO:0000256" key="2">
    <source>
        <dbReference type="SAM" id="Coils"/>
    </source>
</evidence>
<evidence type="ECO:0000256" key="1">
    <source>
        <dbReference type="ARBA" id="ARBA00023172"/>
    </source>
</evidence>
<dbReference type="SUPFAM" id="SSF56349">
    <property type="entry name" value="DNA breaking-rejoining enzymes"/>
    <property type="match status" value="1"/>
</dbReference>
<dbReference type="HOGENOM" id="CLU_057056_0_0_2"/>
<reference evidence="4 5" key="1">
    <citation type="journal article" date="2014" name="PLoS ONE">
        <title>Genome Sequence of Candidatus Nitrososphaera evergladensis from Group I.1b Enriched from Everglades Soil Reveals Novel Genomic Features of the Ammonia-Oxidizing Archaea.</title>
        <authorList>
            <person name="Zhalnina K.V."/>
            <person name="Dias R."/>
            <person name="Leonard M.T."/>
            <person name="Dorr de Quadros P."/>
            <person name="Camargo F.A."/>
            <person name="Drew J.C."/>
            <person name="Farmerie W.G."/>
            <person name="Daroub S.H."/>
            <person name="Triplett E.W."/>
        </authorList>
    </citation>
    <scope>NUCLEOTIDE SEQUENCE [LARGE SCALE GENOMIC DNA]</scope>
    <source>
        <strain evidence="4 5">SR1</strain>
    </source>
</reference>
<dbReference type="AlphaFoldDB" id="A0A075MUY4"/>
<feature type="coiled-coil region" evidence="2">
    <location>
        <begin position="337"/>
        <end position="364"/>
    </location>
</feature>
<dbReference type="RefSeq" id="WP_148701500.1">
    <property type="nucleotide sequence ID" value="NZ_CP007174.1"/>
</dbReference>
<protein>
    <submittedName>
        <fullName evidence="4">Site-specific recombinase XerD</fullName>
    </submittedName>
</protein>
<dbReference type="InterPro" id="IPR011010">
    <property type="entry name" value="DNA_brk_join_enz"/>
</dbReference>